<protein>
    <recommendedName>
        <fullName evidence="10">Sulfotransferase</fullName>
    </recommendedName>
</protein>
<evidence type="ECO:0000256" key="4">
    <source>
        <dbReference type="ARBA" id="ARBA00022989"/>
    </source>
</evidence>
<keyword evidence="6" id="KW-0325">Glycoprotein</keyword>
<dbReference type="Gramene" id="ORUFI06G03900.1">
    <property type="protein sequence ID" value="ORUFI06G03900.1"/>
    <property type="gene ID" value="ORUFI06G03900"/>
</dbReference>
<proteinExistence type="predicted"/>
<keyword evidence="4" id="KW-1133">Transmembrane helix</keyword>
<evidence type="ECO:0000256" key="1">
    <source>
        <dbReference type="ARBA" id="ARBA00004167"/>
    </source>
</evidence>
<reference evidence="8" key="2">
    <citation type="submission" date="2015-06" db="UniProtKB">
        <authorList>
            <consortium name="EnsemblPlants"/>
        </authorList>
    </citation>
    <scope>IDENTIFICATION</scope>
</reference>
<dbReference type="EnsemblPlants" id="ORUFI06G03900.1">
    <property type="protein sequence ID" value="ORUFI06G03900.1"/>
    <property type="gene ID" value="ORUFI06G03900"/>
</dbReference>
<feature type="chain" id="PRO_5002370590" description="Sulfotransferase" evidence="7">
    <location>
        <begin position="26"/>
        <end position="191"/>
    </location>
</feature>
<accession>A0A0E0PTS9</accession>
<name>A0A0E0PTS9_ORYRU</name>
<evidence type="ECO:0000256" key="2">
    <source>
        <dbReference type="ARBA" id="ARBA00022679"/>
    </source>
</evidence>
<evidence type="ECO:0000256" key="5">
    <source>
        <dbReference type="ARBA" id="ARBA00023136"/>
    </source>
</evidence>
<keyword evidence="5" id="KW-0472">Membrane</keyword>
<evidence type="ECO:0000256" key="3">
    <source>
        <dbReference type="ARBA" id="ARBA00022692"/>
    </source>
</evidence>
<evidence type="ECO:0008006" key="10">
    <source>
        <dbReference type="Google" id="ProtNLM"/>
    </source>
</evidence>
<feature type="signal peptide" evidence="7">
    <location>
        <begin position="1"/>
        <end position="25"/>
    </location>
</feature>
<dbReference type="Proteomes" id="UP000008022">
    <property type="component" value="Unassembled WGS sequence"/>
</dbReference>
<evidence type="ECO:0000313" key="8">
    <source>
        <dbReference type="EnsemblPlants" id="ORUFI06G03900.1"/>
    </source>
</evidence>
<keyword evidence="3" id="KW-0812">Transmembrane</keyword>
<evidence type="ECO:0000256" key="7">
    <source>
        <dbReference type="SAM" id="SignalP"/>
    </source>
</evidence>
<keyword evidence="9" id="KW-1185">Reference proteome</keyword>
<dbReference type="Gene3D" id="3.40.50.300">
    <property type="entry name" value="P-loop containing nucleotide triphosphate hydrolases"/>
    <property type="match status" value="1"/>
</dbReference>
<reference evidence="9" key="1">
    <citation type="submission" date="2013-06" db="EMBL/GenBank/DDBJ databases">
        <authorList>
            <person name="Zhao Q."/>
        </authorList>
    </citation>
    <scope>NUCLEOTIDE SEQUENCE</scope>
    <source>
        <strain evidence="9">cv. W1943</strain>
    </source>
</reference>
<dbReference type="InterPro" id="IPR010635">
    <property type="entry name" value="Heparan_SO4-6-sulfoTrfase"/>
</dbReference>
<keyword evidence="2" id="KW-0808">Transferase</keyword>
<dbReference type="HOGENOM" id="CLU_1423630_0_0_1"/>
<sequence>MAFGGLALALALLVVSVNLLQVASSDGDHARCEGVVKGWAASVAGSEGKDGDKLSLRDLLFFLHIPRTGGRTYFHCFLKKLYTNAEECPRSYDKLRFDPSHPDCKLVVSHDDYSFMSKLPSERTSVVTILRNPVDRITGLTNNSYLSGAHEVRHCVRKHPDLGHFVLQVAKTLTHPRWTQRTKKQMNIWAG</sequence>
<keyword evidence="7" id="KW-0732">Signal</keyword>
<evidence type="ECO:0000256" key="6">
    <source>
        <dbReference type="ARBA" id="ARBA00023180"/>
    </source>
</evidence>
<dbReference type="STRING" id="4529.A0A0E0PTS9"/>
<comment type="subcellular location">
    <subcellularLocation>
        <location evidence="1">Membrane</location>
        <topology evidence="1">Single-pass membrane protein</topology>
    </subcellularLocation>
</comment>
<dbReference type="PANTHER" id="PTHR12812:SF0">
    <property type="entry name" value="HEPARAN-SULFATE 6-O-SULFOTRANSFERASE"/>
    <property type="match status" value="1"/>
</dbReference>
<dbReference type="eggNOG" id="ENOG502QVVW">
    <property type="taxonomic scope" value="Eukaryota"/>
</dbReference>
<dbReference type="OMA" id="QMNIWAG"/>
<dbReference type="InterPro" id="IPR027417">
    <property type="entry name" value="P-loop_NTPase"/>
</dbReference>
<dbReference type="GO" id="GO:0016020">
    <property type="term" value="C:membrane"/>
    <property type="evidence" value="ECO:0007669"/>
    <property type="project" value="UniProtKB-SubCell"/>
</dbReference>
<evidence type="ECO:0000313" key="9">
    <source>
        <dbReference type="Proteomes" id="UP000008022"/>
    </source>
</evidence>
<dbReference type="GO" id="GO:0017095">
    <property type="term" value="F:heparan sulfate 6-sulfotransferase activity"/>
    <property type="evidence" value="ECO:0007669"/>
    <property type="project" value="TreeGrafter"/>
</dbReference>
<organism evidence="8 9">
    <name type="scientific">Oryza rufipogon</name>
    <name type="common">Brownbeard rice</name>
    <name type="synonym">Asian wild rice</name>
    <dbReference type="NCBI Taxonomy" id="4529"/>
    <lineage>
        <taxon>Eukaryota</taxon>
        <taxon>Viridiplantae</taxon>
        <taxon>Streptophyta</taxon>
        <taxon>Embryophyta</taxon>
        <taxon>Tracheophyta</taxon>
        <taxon>Spermatophyta</taxon>
        <taxon>Magnoliopsida</taxon>
        <taxon>Liliopsida</taxon>
        <taxon>Poales</taxon>
        <taxon>Poaceae</taxon>
        <taxon>BOP clade</taxon>
        <taxon>Oryzoideae</taxon>
        <taxon>Oryzeae</taxon>
        <taxon>Oryzinae</taxon>
        <taxon>Oryza</taxon>
    </lineage>
</organism>
<dbReference type="AlphaFoldDB" id="A0A0E0PTS9"/>
<dbReference type="PANTHER" id="PTHR12812">
    <property type="entry name" value="HEPARAN SULFATE 6-O-SULFOTRANSFERASE 3"/>
    <property type="match status" value="1"/>
</dbReference>